<gene>
    <name evidence="2" type="ORF">AURANDRAFT_68120</name>
</gene>
<organism evidence="3">
    <name type="scientific">Aureococcus anophagefferens</name>
    <name type="common">Harmful bloom alga</name>
    <dbReference type="NCBI Taxonomy" id="44056"/>
    <lineage>
        <taxon>Eukaryota</taxon>
        <taxon>Sar</taxon>
        <taxon>Stramenopiles</taxon>
        <taxon>Ochrophyta</taxon>
        <taxon>Pelagophyceae</taxon>
        <taxon>Pelagomonadales</taxon>
        <taxon>Pelagomonadaceae</taxon>
        <taxon>Aureococcus</taxon>
    </lineage>
</organism>
<dbReference type="RefSeq" id="XP_009041986.1">
    <property type="nucleotide sequence ID" value="XM_009043738.1"/>
</dbReference>
<dbReference type="EMBL" id="GL833177">
    <property type="protein sequence ID" value="EGB03306.1"/>
    <property type="molecule type" value="Genomic_DNA"/>
</dbReference>
<dbReference type="PANTHER" id="PTHR40429">
    <property type="entry name" value="FLAGELLAR ASSOCIATED PROTEIN"/>
    <property type="match status" value="1"/>
</dbReference>
<protein>
    <recommendedName>
        <fullName evidence="4">Flagellar associated protein</fullName>
    </recommendedName>
</protein>
<dbReference type="InParanoid" id="F0YNJ5"/>
<dbReference type="GeneID" id="20226617"/>
<evidence type="ECO:0000256" key="1">
    <source>
        <dbReference type="SAM" id="MobiDB-lite"/>
    </source>
</evidence>
<dbReference type="InterPro" id="IPR010736">
    <property type="entry name" value="SHIPPO-rpt"/>
</dbReference>
<feature type="region of interest" description="Disordered" evidence="1">
    <location>
        <begin position="359"/>
        <end position="404"/>
    </location>
</feature>
<dbReference type="PANTHER" id="PTHR40429:SF1">
    <property type="entry name" value="FLAGELLAR ASSOCIATED PROTEIN"/>
    <property type="match status" value="1"/>
</dbReference>
<accession>F0YNJ5</accession>
<dbReference type="KEGG" id="aaf:AURANDRAFT_68120"/>
<evidence type="ECO:0000313" key="2">
    <source>
        <dbReference type="EMBL" id="EGB03306.1"/>
    </source>
</evidence>
<feature type="region of interest" description="Disordered" evidence="1">
    <location>
        <begin position="119"/>
        <end position="153"/>
    </location>
</feature>
<dbReference type="Proteomes" id="UP000002729">
    <property type="component" value="Unassembled WGS sequence"/>
</dbReference>
<dbReference type="Pfam" id="PF07004">
    <property type="entry name" value="SHIPPO-rpt"/>
    <property type="match status" value="4"/>
</dbReference>
<reference evidence="2 3" key="1">
    <citation type="journal article" date="2011" name="Proc. Natl. Acad. Sci. U.S.A.">
        <title>Niche of harmful alga Aureococcus anophagefferens revealed through ecogenomics.</title>
        <authorList>
            <person name="Gobler C.J."/>
            <person name="Berry D.L."/>
            <person name="Dyhrman S.T."/>
            <person name="Wilhelm S.W."/>
            <person name="Salamov A."/>
            <person name="Lobanov A.V."/>
            <person name="Zhang Y."/>
            <person name="Collier J.L."/>
            <person name="Wurch L.L."/>
            <person name="Kustka A.B."/>
            <person name="Dill B.D."/>
            <person name="Shah M."/>
            <person name="VerBerkmoes N.C."/>
            <person name="Kuo A."/>
            <person name="Terry A."/>
            <person name="Pangilinan J."/>
            <person name="Lindquist E.A."/>
            <person name="Lucas S."/>
            <person name="Paulsen I.T."/>
            <person name="Hattenrath-Lehmann T.K."/>
            <person name="Talmage S.C."/>
            <person name="Walker E.A."/>
            <person name="Koch F."/>
            <person name="Burson A.M."/>
            <person name="Marcoval M.A."/>
            <person name="Tang Y.Z."/>
            <person name="Lecleir G.R."/>
            <person name="Coyne K.J."/>
            <person name="Berg G.M."/>
            <person name="Bertrand E.M."/>
            <person name="Saito M.A."/>
            <person name="Gladyshev V.N."/>
            <person name="Grigoriev I.V."/>
        </authorList>
    </citation>
    <scope>NUCLEOTIDE SEQUENCE [LARGE SCALE GENOMIC DNA]</scope>
    <source>
        <strain evidence="3">CCMP 1984</strain>
    </source>
</reference>
<dbReference type="AlphaFoldDB" id="F0YNJ5"/>
<keyword evidence="3" id="KW-1185">Reference proteome</keyword>
<feature type="region of interest" description="Disordered" evidence="1">
    <location>
        <begin position="218"/>
        <end position="244"/>
    </location>
</feature>
<sequence>MSSPVRVGDASPLVPHSGGRMTYPKYVTPAPGDYEVQSKHNIKFTKAPTSQFGGNLCKIDRDKTGLRARALQTADDPGPNAYSVTAAKQKLDVKQRAPTFKFGSSQRSDGSKIYMHRADTTGDVTDPNRAAAGRGVPGPGAYGTMGPSMEKTKKSAPRFSFGLKPTIQETTSATTINIGPGTYLSPSSIGKQVISMRPTSPGFSMGTCDREKMGEVLQPGFSPNVKNPSPGPSKYESPSGVGKQLQSMPESVESLSIGRRIHIRLARMINSNVSAIEGCLDLARMTLPPCSGYSPTPSLRRMGASSLALAKDPTLRQCLQQSPLLMCNRHQRYAPNCLAAVIKKTDHGRITTRISDEPRHAPLSYAPGSDFHGRVGNRTHTEPTTHSGVGRAQKKNQLPRGSFGGLVEATSWQVTRSTSQRISTMKT</sequence>
<evidence type="ECO:0008006" key="4">
    <source>
        <dbReference type="Google" id="ProtNLM"/>
    </source>
</evidence>
<proteinExistence type="predicted"/>
<feature type="region of interest" description="Disordered" evidence="1">
    <location>
        <begin position="1"/>
        <end position="20"/>
    </location>
</feature>
<name>F0YNJ5_AURAN</name>
<evidence type="ECO:0000313" key="3">
    <source>
        <dbReference type="Proteomes" id="UP000002729"/>
    </source>
</evidence>
<dbReference type="OrthoDB" id="406368at2759"/>